<dbReference type="RefSeq" id="WP_308865014.1">
    <property type="nucleotide sequence ID" value="NZ_JAVHUL010000030.1"/>
</dbReference>
<evidence type="ECO:0000313" key="2">
    <source>
        <dbReference type="Proteomes" id="UP001230915"/>
    </source>
</evidence>
<organism evidence="1 2">
    <name type="scientific">Mesonia profundi</name>
    <dbReference type="NCBI Taxonomy" id="3070998"/>
    <lineage>
        <taxon>Bacteria</taxon>
        <taxon>Pseudomonadati</taxon>
        <taxon>Bacteroidota</taxon>
        <taxon>Flavobacteriia</taxon>
        <taxon>Flavobacteriales</taxon>
        <taxon>Flavobacteriaceae</taxon>
        <taxon>Mesonia</taxon>
    </lineage>
</organism>
<dbReference type="EMBL" id="JAVHUL010000030">
    <property type="protein sequence ID" value="MDQ7918067.1"/>
    <property type="molecule type" value="Genomic_DNA"/>
</dbReference>
<sequence length="167" mass="18857">MNHPNAAEVYQEIKNAWKATKAPPDSEMQYFTKGFGGGDASVFLNVRPMDIDQENERFLIGDALGEMSPVAASAYLGPYLLAFLEDLKFQEDQGFFSEPMLRGSVISFLSLPRTWSVYLKPNLTKDSKTALLLTVDYILQKKDLLKLNPQKIGAFERLGREIKRDAF</sequence>
<comment type="caution">
    <text evidence="1">The sequence shown here is derived from an EMBL/GenBank/DDBJ whole genome shotgun (WGS) entry which is preliminary data.</text>
</comment>
<evidence type="ECO:0000313" key="1">
    <source>
        <dbReference type="EMBL" id="MDQ7918067.1"/>
    </source>
</evidence>
<protein>
    <submittedName>
        <fullName evidence="1">Uncharacterized protein</fullName>
    </submittedName>
</protein>
<proteinExistence type="predicted"/>
<name>A0ABU1A2Y2_9FLAO</name>
<gene>
    <name evidence="1" type="ORF">RBU60_10805</name>
</gene>
<reference evidence="1 2" key="1">
    <citation type="submission" date="2023-08" db="EMBL/GenBank/DDBJ databases">
        <title>Mesonia sp. MT50, isolated from deep-sea sediment of the Mariana Trench.</title>
        <authorList>
            <person name="Fu H."/>
        </authorList>
    </citation>
    <scope>NUCLEOTIDE SEQUENCE [LARGE SCALE GENOMIC DNA]</scope>
    <source>
        <strain evidence="1 2">MT50</strain>
    </source>
</reference>
<dbReference type="Proteomes" id="UP001230915">
    <property type="component" value="Unassembled WGS sequence"/>
</dbReference>
<keyword evidence="2" id="KW-1185">Reference proteome</keyword>
<accession>A0ABU1A2Y2</accession>